<proteinExistence type="predicted"/>
<feature type="transmembrane region" description="Helical" evidence="8">
    <location>
        <begin position="417"/>
        <end position="434"/>
    </location>
</feature>
<dbReference type="InterPro" id="IPR004841">
    <property type="entry name" value="AA-permease/SLC12A_dom"/>
</dbReference>
<evidence type="ECO:0000256" key="7">
    <source>
        <dbReference type="SAM" id="MobiDB-lite"/>
    </source>
</evidence>
<gene>
    <name evidence="10" type="ORF">FHS18_003176</name>
</gene>
<dbReference type="Proteomes" id="UP000570361">
    <property type="component" value="Unassembled WGS sequence"/>
</dbReference>
<sequence length="473" mass="51522">MAQAAEKNKQQDKQMKWWQLSLLGVAFTIGTGYFLGSGLAIQIGGPAVLIAFLVAAIGTYFVFEVLAKMTASEPLEGSFRSYAKKAFGRWAGFSSGWVYWASELLIMGSQLSALSLFTRLWFPKIPMWTLASVYAALGLIIVLLGNKGFQRFENIFAVIKVSAIVAFIGIAGAVLMGWINFDQNPQPLPNTWGELIPTGMMGLWSCLLFAFYAFGGIEIMGIMATQLDQPKKAPMAGKIMLSVLTLIYLASLSLAMLLQPWKQLNGEKSPYLVTLTELHIPYIPNIFNGVLIIAGFSTMTASLFAITTMLVTLSKDGDAPRFLSKEKMKRPLWAIGLTAAGLVASIVFSLLMPGKIYEYVTTAAGLMLLYNWMFILVTAGKLLDLTAFGKTKQFAGIGILLLAISGSLFHHTSRPGFFISLGFIVVIAAVTLIMKHIWSKSGNDGGNQIHRASFSSGKQETKSLNGKVRAKTD</sequence>
<evidence type="ECO:0000256" key="8">
    <source>
        <dbReference type="SAM" id="Phobius"/>
    </source>
</evidence>
<evidence type="ECO:0000256" key="6">
    <source>
        <dbReference type="ARBA" id="ARBA00023136"/>
    </source>
</evidence>
<dbReference type="Gene3D" id="1.20.1740.10">
    <property type="entry name" value="Amino acid/polyamine transporter I"/>
    <property type="match status" value="1"/>
</dbReference>
<keyword evidence="4" id="KW-0029">Amino-acid transport</keyword>
<keyword evidence="5 8" id="KW-1133">Transmembrane helix</keyword>
<evidence type="ECO:0000256" key="4">
    <source>
        <dbReference type="ARBA" id="ARBA00022970"/>
    </source>
</evidence>
<feature type="transmembrane region" description="Helical" evidence="8">
    <location>
        <begin position="286"/>
        <end position="311"/>
    </location>
</feature>
<dbReference type="PIRSF" id="PIRSF006060">
    <property type="entry name" value="AA_transporter"/>
    <property type="match status" value="1"/>
</dbReference>
<dbReference type="PANTHER" id="PTHR43495">
    <property type="entry name" value="GABA PERMEASE"/>
    <property type="match status" value="1"/>
</dbReference>
<evidence type="ECO:0000313" key="10">
    <source>
        <dbReference type="EMBL" id="MBB3111108.1"/>
    </source>
</evidence>
<dbReference type="RefSeq" id="WP_183600978.1">
    <property type="nucleotide sequence ID" value="NZ_JACHXK010000006.1"/>
</dbReference>
<dbReference type="PANTHER" id="PTHR43495:SF5">
    <property type="entry name" value="GAMMA-AMINOBUTYRIC ACID PERMEASE"/>
    <property type="match status" value="1"/>
</dbReference>
<evidence type="ECO:0000256" key="5">
    <source>
        <dbReference type="ARBA" id="ARBA00022989"/>
    </source>
</evidence>
<feature type="transmembrane region" description="Helical" evidence="8">
    <location>
        <begin position="239"/>
        <end position="258"/>
    </location>
</feature>
<feature type="transmembrane region" description="Helical" evidence="8">
    <location>
        <begin position="201"/>
        <end position="227"/>
    </location>
</feature>
<feature type="transmembrane region" description="Helical" evidence="8">
    <location>
        <begin position="47"/>
        <end position="66"/>
    </location>
</feature>
<keyword evidence="2" id="KW-0813">Transport</keyword>
<dbReference type="AlphaFoldDB" id="A0A7W5AYI5"/>
<evidence type="ECO:0000256" key="2">
    <source>
        <dbReference type="ARBA" id="ARBA00022448"/>
    </source>
</evidence>
<dbReference type="GO" id="GO:0006865">
    <property type="term" value="P:amino acid transport"/>
    <property type="evidence" value="ECO:0007669"/>
    <property type="project" value="UniProtKB-KW"/>
</dbReference>
<feature type="transmembrane region" description="Helical" evidence="8">
    <location>
        <begin position="332"/>
        <end position="353"/>
    </location>
</feature>
<feature type="transmembrane region" description="Helical" evidence="8">
    <location>
        <begin position="20"/>
        <end position="41"/>
    </location>
</feature>
<evidence type="ECO:0000256" key="3">
    <source>
        <dbReference type="ARBA" id="ARBA00022692"/>
    </source>
</evidence>
<feature type="transmembrane region" description="Helical" evidence="8">
    <location>
        <begin position="394"/>
        <end position="411"/>
    </location>
</feature>
<keyword evidence="6 8" id="KW-0472">Membrane</keyword>
<comment type="caution">
    <text evidence="10">The sequence shown here is derived from an EMBL/GenBank/DDBJ whole genome shotgun (WGS) entry which is preliminary data.</text>
</comment>
<keyword evidence="11" id="KW-1185">Reference proteome</keyword>
<feature type="compositionally biased region" description="Polar residues" evidence="7">
    <location>
        <begin position="453"/>
        <end position="464"/>
    </location>
</feature>
<keyword evidence="3 8" id="KW-0812">Transmembrane</keyword>
<name>A0A7W5AYI5_9BACL</name>
<dbReference type="EMBL" id="JACHXK010000006">
    <property type="protein sequence ID" value="MBB3111108.1"/>
    <property type="molecule type" value="Genomic_DNA"/>
</dbReference>
<dbReference type="GO" id="GO:0016020">
    <property type="term" value="C:membrane"/>
    <property type="evidence" value="ECO:0007669"/>
    <property type="project" value="UniProtKB-SubCell"/>
</dbReference>
<evidence type="ECO:0000256" key="1">
    <source>
        <dbReference type="ARBA" id="ARBA00004141"/>
    </source>
</evidence>
<protein>
    <submittedName>
        <fullName evidence="10">L-asparagine transporter-like permease</fullName>
    </submittedName>
</protein>
<comment type="subcellular location">
    <subcellularLocation>
        <location evidence="1">Membrane</location>
        <topology evidence="1">Multi-pass membrane protein</topology>
    </subcellularLocation>
</comment>
<organism evidence="10 11">
    <name type="scientific">Paenibacillus phyllosphaerae</name>
    <dbReference type="NCBI Taxonomy" id="274593"/>
    <lineage>
        <taxon>Bacteria</taxon>
        <taxon>Bacillati</taxon>
        <taxon>Bacillota</taxon>
        <taxon>Bacilli</taxon>
        <taxon>Bacillales</taxon>
        <taxon>Paenibacillaceae</taxon>
        <taxon>Paenibacillus</taxon>
    </lineage>
</organism>
<feature type="transmembrane region" description="Helical" evidence="8">
    <location>
        <begin position="87"/>
        <end position="107"/>
    </location>
</feature>
<feature type="transmembrane region" description="Helical" evidence="8">
    <location>
        <begin position="359"/>
        <end position="382"/>
    </location>
</feature>
<feature type="transmembrane region" description="Helical" evidence="8">
    <location>
        <begin position="127"/>
        <end position="145"/>
    </location>
</feature>
<accession>A0A7W5AYI5</accession>
<feature type="transmembrane region" description="Helical" evidence="8">
    <location>
        <begin position="157"/>
        <end position="181"/>
    </location>
</feature>
<feature type="domain" description="Amino acid permease/ SLC12A" evidence="9">
    <location>
        <begin position="23"/>
        <end position="378"/>
    </location>
</feature>
<evidence type="ECO:0000259" key="9">
    <source>
        <dbReference type="Pfam" id="PF00324"/>
    </source>
</evidence>
<evidence type="ECO:0000313" key="11">
    <source>
        <dbReference type="Proteomes" id="UP000570361"/>
    </source>
</evidence>
<dbReference type="Pfam" id="PF00324">
    <property type="entry name" value="AA_permease"/>
    <property type="match status" value="1"/>
</dbReference>
<dbReference type="GO" id="GO:0055085">
    <property type="term" value="P:transmembrane transport"/>
    <property type="evidence" value="ECO:0007669"/>
    <property type="project" value="InterPro"/>
</dbReference>
<feature type="region of interest" description="Disordered" evidence="7">
    <location>
        <begin position="449"/>
        <end position="473"/>
    </location>
</feature>
<reference evidence="10 11" key="1">
    <citation type="submission" date="2020-08" db="EMBL/GenBank/DDBJ databases">
        <title>Genomic Encyclopedia of Type Strains, Phase III (KMG-III): the genomes of soil and plant-associated and newly described type strains.</title>
        <authorList>
            <person name="Whitman W."/>
        </authorList>
    </citation>
    <scope>NUCLEOTIDE SEQUENCE [LARGE SCALE GENOMIC DNA]</scope>
    <source>
        <strain evidence="10 11">CECT 5862</strain>
    </source>
</reference>